<dbReference type="SUPFAM" id="SSF81345">
    <property type="entry name" value="ABC transporter involved in vitamin B12 uptake, BtuC"/>
    <property type="match status" value="1"/>
</dbReference>
<keyword evidence="9" id="KW-1185">Reference proteome</keyword>
<dbReference type="GO" id="GO:0055085">
    <property type="term" value="P:transmembrane transport"/>
    <property type="evidence" value="ECO:0007669"/>
    <property type="project" value="InterPro"/>
</dbReference>
<evidence type="ECO:0000256" key="7">
    <source>
        <dbReference type="SAM" id="Phobius"/>
    </source>
</evidence>
<dbReference type="EMBL" id="FOZN01000002">
    <property type="protein sequence ID" value="SFS10789.1"/>
    <property type="molecule type" value="Genomic_DNA"/>
</dbReference>
<keyword evidence="5 7" id="KW-0472">Membrane</keyword>
<comment type="caution">
    <text evidence="8">The sequence shown here is derived from an EMBL/GenBank/DDBJ whole genome shotgun (WGS) entry which is preliminary data.</text>
</comment>
<accession>A0AA94KZJ7</accession>
<dbReference type="Gene3D" id="1.10.3470.10">
    <property type="entry name" value="ABC transporter involved in vitamin B12 uptake, BtuC"/>
    <property type="match status" value="1"/>
</dbReference>
<feature type="transmembrane region" description="Helical" evidence="7">
    <location>
        <begin position="270"/>
        <end position="290"/>
    </location>
</feature>
<keyword evidence="6" id="KW-0813">Transport</keyword>
<reference evidence="8 9" key="1">
    <citation type="submission" date="2016-10" db="EMBL/GenBank/DDBJ databases">
        <authorList>
            <person name="Varghese N."/>
            <person name="Submissions S."/>
        </authorList>
    </citation>
    <scope>NUCLEOTIDE SEQUENCE [LARGE SCALE GENOMIC DNA]</scope>
    <source>
        <strain evidence="8 9">IAM 15147</strain>
    </source>
</reference>
<name>A0AA94KZJ7_9MICO</name>
<evidence type="ECO:0000313" key="8">
    <source>
        <dbReference type="EMBL" id="SFS10789.1"/>
    </source>
</evidence>
<feature type="transmembrane region" description="Helical" evidence="7">
    <location>
        <begin position="33"/>
        <end position="52"/>
    </location>
</feature>
<feature type="transmembrane region" description="Helical" evidence="7">
    <location>
        <begin position="214"/>
        <end position="231"/>
    </location>
</feature>
<evidence type="ECO:0000256" key="3">
    <source>
        <dbReference type="ARBA" id="ARBA00022692"/>
    </source>
</evidence>
<dbReference type="InterPro" id="IPR001626">
    <property type="entry name" value="ABC_TroCD"/>
</dbReference>
<comment type="subcellular location">
    <subcellularLocation>
        <location evidence="6">Cell membrane</location>
        <topology evidence="6">Multi-pass membrane protein</topology>
    </subcellularLocation>
    <subcellularLocation>
        <location evidence="1">Membrane</location>
        <topology evidence="1">Multi-pass membrane protein</topology>
    </subcellularLocation>
</comment>
<proteinExistence type="inferred from homology"/>
<evidence type="ECO:0000256" key="2">
    <source>
        <dbReference type="ARBA" id="ARBA00008034"/>
    </source>
</evidence>
<gene>
    <name evidence="8" type="ORF">SAMN04487783_1461</name>
</gene>
<dbReference type="InterPro" id="IPR037294">
    <property type="entry name" value="ABC_BtuC-like"/>
</dbReference>
<dbReference type="PANTHER" id="PTHR30477:SF13">
    <property type="entry name" value="IRON TRANSPORT SYSTEM MEMBRANE PROTEIN HI_0360-RELATED"/>
    <property type="match status" value="1"/>
</dbReference>
<protein>
    <submittedName>
        <fullName evidence="8">Manganese/iron transport system permease protein</fullName>
    </submittedName>
</protein>
<evidence type="ECO:0000313" key="9">
    <source>
        <dbReference type="Proteomes" id="UP000198506"/>
    </source>
</evidence>
<keyword evidence="4 7" id="KW-1133">Transmembrane helix</keyword>
<feature type="transmembrane region" description="Helical" evidence="7">
    <location>
        <begin position="109"/>
        <end position="128"/>
    </location>
</feature>
<keyword evidence="3 6" id="KW-0812">Transmembrane</keyword>
<evidence type="ECO:0000256" key="1">
    <source>
        <dbReference type="ARBA" id="ARBA00004141"/>
    </source>
</evidence>
<dbReference type="PANTHER" id="PTHR30477">
    <property type="entry name" value="ABC-TRANSPORTER METAL-BINDING PROTEIN"/>
    <property type="match status" value="1"/>
</dbReference>
<sequence>MTAALLGQAQLVGHAQLVDPFTPFAAPFLGRPLLLLLALAVAAGTVGVLVHLRRLEFSTDGLTHAVFPGLAIGAALGGTAGLLPGAIGAALAAAVVLALISRRGQPRDTAVAIVLTTFFSFGVVLVSLSRGSGGSISDFFFGRLLTITWGDLGVALTLIAIAVALIVVTARQQLFAAFDAAGARRAGLPVLALEVVGTVAIALVVVAASASVGTLLALAVVIVPAAAARALTRSLPTAIALSIAFGAVTGWMGLWLVVQLAQSGVDAAPGATVALTMIAGYLVALGVGALRGRRAAGTAAIAVDGGAAR</sequence>
<feature type="transmembrane region" description="Helical" evidence="7">
    <location>
        <begin position="140"/>
        <end position="168"/>
    </location>
</feature>
<evidence type="ECO:0000256" key="5">
    <source>
        <dbReference type="ARBA" id="ARBA00023136"/>
    </source>
</evidence>
<dbReference type="GO" id="GO:0010043">
    <property type="term" value="P:response to zinc ion"/>
    <property type="evidence" value="ECO:0007669"/>
    <property type="project" value="TreeGrafter"/>
</dbReference>
<dbReference type="Proteomes" id="UP000198506">
    <property type="component" value="Unassembled WGS sequence"/>
</dbReference>
<feature type="transmembrane region" description="Helical" evidence="7">
    <location>
        <begin position="238"/>
        <end position="258"/>
    </location>
</feature>
<dbReference type="RefSeq" id="WP_092917286.1">
    <property type="nucleotide sequence ID" value="NZ_FOZN01000002.1"/>
</dbReference>
<feature type="transmembrane region" description="Helical" evidence="7">
    <location>
        <begin position="82"/>
        <end position="100"/>
    </location>
</feature>
<dbReference type="GO" id="GO:0043190">
    <property type="term" value="C:ATP-binding cassette (ABC) transporter complex"/>
    <property type="evidence" value="ECO:0007669"/>
    <property type="project" value="InterPro"/>
</dbReference>
<organism evidence="8 9">
    <name type="scientific">Agrococcus baldri</name>
    <dbReference type="NCBI Taxonomy" id="153730"/>
    <lineage>
        <taxon>Bacteria</taxon>
        <taxon>Bacillati</taxon>
        <taxon>Actinomycetota</taxon>
        <taxon>Actinomycetes</taxon>
        <taxon>Micrococcales</taxon>
        <taxon>Microbacteriaceae</taxon>
        <taxon>Agrococcus</taxon>
    </lineage>
</organism>
<comment type="similarity">
    <text evidence="2 6">Belongs to the ABC-3 integral membrane protein family.</text>
</comment>
<evidence type="ECO:0000256" key="4">
    <source>
        <dbReference type="ARBA" id="ARBA00022989"/>
    </source>
</evidence>
<dbReference type="Pfam" id="PF00950">
    <property type="entry name" value="ABC-3"/>
    <property type="match status" value="1"/>
</dbReference>
<dbReference type="AlphaFoldDB" id="A0AA94KZJ7"/>
<feature type="transmembrane region" description="Helical" evidence="7">
    <location>
        <begin position="188"/>
        <end position="208"/>
    </location>
</feature>
<evidence type="ECO:0000256" key="6">
    <source>
        <dbReference type="RuleBase" id="RU003943"/>
    </source>
</evidence>